<accession>A0AAV1Y0L6</accession>
<reference evidence="1 2" key="1">
    <citation type="submission" date="2024-03" db="EMBL/GenBank/DDBJ databases">
        <authorList>
            <person name="Martinez-Hernandez J."/>
        </authorList>
    </citation>
    <scope>NUCLEOTIDE SEQUENCE [LARGE SCALE GENOMIC DNA]</scope>
</reference>
<protein>
    <submittedName>
        <fullName evidence="1">Uncharacterized protein</fullName>
    </submittedName>
</protein>
<keyword evidence="2" id="KW-1185">Reference proteome</keyword>
<comment type="caution">
    <text evidence="1">The sequence shown here is derived from an EMBL/GenBank/DDBJ whole genome shotgun (WGS) entry which is preliminary data.</text>
</comment>
<evidence type="ECO:0000313" key="2">
    <source>
        <dbReference type="Proteomes" id="UP001497480"/>
    </source>
</evidence>
<evidence type="ECO:0000313" key="1">
    <source>
        <dbReference type="EMBL" id="CAL0327529.1"/>
    </source>
</evidence>
<dbReference type="EMBL" id="CAXHTB010000020">
    <property type="protein sequence ID" value="CAL0327529.1"/>
    <property type="molecule type" value="Genomic_DNA"/>
</dbReference>
<gene>
    <name evidence="1" type="ORF">LLUT_LOCUS28589</name>
</gene>
<dbReference type="Proteomes" id="UP001497480">
    <property type="component" value="Unassembled WGS sequence"/>
</dbReference>
<sequence>MLYCAFESSNLNKMVIIRDIVNDFSDDEEIELCDDDNDIEATEPGSITYANPSSFFVNVDFAADQDIDYISSHLSNEGRWTGLHVTRGPYPRVPLMSWTLSTSPSYTSALARETKQARAQLTVPTSKSWTPSTRFKIYLNSGNPPIEITRILQASYNLLHSNTIYPLD</sequence>
<name>A0AAV1Y0L6_LUPLU</name>
<proteinExistence type="predicted"/>
<dbReference type="AlphaFoldDB" id="A0AAV1Y0L6"/>
<organism evidence="1 2">
    <name type="scientific">Lupinus luteus</name>
    <name type="common">European yellow lupine</name>
    <dbReference type="NCBI Taxonomy" id="3873"/>
    <lineage>
        <taxon>Eukaryota</taxon>
        <taxon>Viridiplantae</taxon>
        <taxon>Streptophyta</taxon>
        <taxon>Embryophyta</taxon>
        <taxon>Tracheophyta</taxon>
        <taxon>Spermatophyta</taxon>
        <taxon>Magnoliopsida</taxon>
        <taxon>eudicotyledons</taxon>
        <taxon>Gunneridae</taxon>
        <taxon>Pentapetalae</taxon>
        <taxon>rosids</taxon>
        <taxon>fabids</taxon>
        <taxon>Fabales</taxon>
        <taxon>Fabaceae</taxon>
        <taxon>Papilionoideae</taxon>
        <taxon>50 kb inversion clade</taxon>
        <taxon>genistoids sensu lato</taxon>
        <taxon>core genistoids</taxon>
        <taxon>Genisteae</taxon>
        <taxon>Lupinus</taxon>
    </lineage>
</organism>